<sequence>MHPQNNIKILQWNARRFINKFEFINNAQEYDVIVILESWLKPNHNFHIRGFNTVRYDRPYDKDAVTRYQQFTELIRSSIEKSIPNYKANSRPQWKNKTPKKYKTCIWWNEDCSRAVRRCKASLKSLKFRCNLQSFIEYKKLMAEAKRTLINTKRNSFREYCSSINRLTNISDKWKKINIFGNSLKRPLSITNNKPLTESSIKCIEELCEESDLTLKNNHTKDLLSSYDICDPYSFSLEEFDHVINSVKLRSAPGLDKINYEIIYRLPEFFKRTLLDILNDIYATGILPTDWNQYAVCFIPKDNGKVRPISLASCILKLLEKMINSRLVWWLETNKQLSNTQFCF</sequence>
<evidence type="ECO:0000313" key="2">
    <source>
        <dbReference type="Proteomes" id="UP001627154"/>
    </source>
</evidence>
<keyword evidence="2" id="KW-1185">Reference proteome</keyword>
<name>A0ABD2X8U3_9HYME</name>
<dbReference type="SUPFAM" id="SSF56672">
    <property type="entry name" value="DNA/RNA polymerases"/>
    <property type="match status" value="1"/>
</dbReference>
<organism evidence="1 2">
    <name type="scientific">Trichogramma kaykai</name>
    <dbReference type="NCBI Taxonomy" id="54128"/>
    <lineage>
        <taxon>Eukaryota</taxon>
        <taxon>Metazoa</taxon>
        <taxon>Ecdysozoa</taxon>
        <taxon>Arthropoda</taxon>
        <taxon>Hexapoda</taxon>
        <taxon>Insecta</taxon>
        <taxon>Pterygota</taxon>
        <taxon>Neoptera</taxon>
        <taxon>Endopterygota</taxon>
        <taxon>Hymenoptera</taxon>
        <taxon>Apocrita</taxon>
        <taxon>Proctotrupomorpha</taxon>
        <taxon>Chalcidoidea</taxon>
        <taxon>Trichogrammatidae</taxon>
        <taxon>Trichogramma</taxon>
    </lineage>
</organism>
<evidence type="ECO:0008006" key="3">
    <source>
        <dbReference type="Google" id="ProtNLM"/>
    </source>
</evidence>
<dbReference type="AlphaFoldDB" id="A0ABD2X8U3"/>
<proteinExistence type="predicted"/>
<dbReference type="GO" id="GO:0071897">
    <property type="term" value="P:DNA biosynthetic process"/>
    <property type="evidence" value="ECO:0007669"/>
    <property type="project" value="UniProtKB-ARBA"/>
</dbReference>
<dbReference type="EMBL" id="JBJJXI010000043">
    <property type="protein sequence ID" value="KAL3401811.1"/>
    <property type="molecule type" value="Genomic_DNA"/>
</dbReference>
<dbReference type="PANTHER" id="PTHR47510:SF3">
    <property type="entry name" value="ENDO_EXONUCLEASE_PHOSPHATASE DOMAIN-CONTAINING PROTEIN"/>
    <property type="match status" value="1"/>
</dbReference>
<dbReference type="Proteomes" id="UP001627154">
    <property type="component" value="Unassembled WGS sequence"/>
</dbReference>
<protein>
    <recommendedName>
        <fullName evidence="3">Reverse transcriptase domain-containing protein</fullName>
    </recommendedName>
</protein>
<gene>
    <name evidence="1" type="ORF">TKK_005160</name>
</gene>
<comment type="caution">
    <text evidence="1">The sequence shown here is derived from an EMBL/GenBank/DDBJ whole genome shotgun (WGS) entry which is preliminary data.</text>
</comment>
<dbReference type="PANTHER" id="PTHR47510">
    <property type="entry name" value="REVERSE TRANSCRIPTASE DOMAIN-CONTAINING PROTEIN"/>
    <property type="match status" value="1"/>
</dbReference>
<evidence type="ECO:0000313" key="1">
    <source>
        <dbReference type="EMBL" id="KAL3401811.1"/>
    </source>
</evidence>
<reference evidence="1 2" key="1">
    <citation type="journal article" date="2024" name="bioRxiv">
        <title>A reference genome for Trichogramma kaykai: A tiny desert-dwelling parasitoid wasp with competing sex-ratio distorters.</title>
        <authorList>
            <person name="Culotta J."/>
            <person name="Lindsey A.R."/>
        </authorList>
    </citation>
    <scope>NUCLEOTIDE SEQUENCE [LARGE SCALE GENOMIC DNA]</scope>
    <source>
        <strain evidence="1 2">KSX58</strain>
    </source>
</reference>
<accession>A0ABD2X8U3</accession>
<dbReference type="InterPro" id="IPR043502">
    <property type="entry name" value="DNA/RNA_pol_sf"/>
</dbReference>